<evidence type="ECO:0000256" key="1">
    <source>
        <dbReference type="SAM" id="SignalP"/>
    </source>
</evidence>
<accession>A0A1H7BUK1</accession>
<keyword evidence="3" id="KW-1185">Reference proteome</keyword>
<dbReference type="Proteomes" id="UP000199403">
    <property type="component" value="Unassembled WGS sequence"/>
</dbReference>
<proteinExistence type="predicted"/>
<dbReference type="AlphaFoldDB" id="A0A1H7BUK1"/>
<evidence type="ECO:0000313" key="2">
    <source>
        <dbReference type="EMBL" id="SEJ81131.1"/>
    </source>
</evidence>
<evidence type="ECO:0000313" key="3">
    <source>
        <dbReference type="Proteomes" id="UP000199403"/>
    </source>
</evidence>
<reference evidence="3" key="1">
    <citation type="submission" date="2016-10" db="EMBL/GenBank/DDBJ databases">
        <authorList>
            <person name="Varghese N."/>
            <person name="Submissions S."/>
        </authorList>
    </citation>
    <scope>NUCLEOTIDE SEQUENCE [LARGE SCALE GENOMIC DNA]</scope>
    <source>
        <strain evidence="3">IBRC-M 10761</strain>
    </source>
</reference>
<sequence>MKKTALLFLLSFSLGSLAIAQDINDEITLIQAEFGMGKKQLVEAVMDLPESVAPGFWIIYQQYEGQRQLLARERLLLINNYLENYANLGNELSDSLAKGIMKNTAARNKLHQKYYKQFKKITSARDAAKFMQLDNYIHSTLRNITLQELPFIDEF</sequence>
<feature type="signal peptide" evidence="1">
    <location>
        <begin position="1"/>
        <end position="20"/>
    </location>
</feature>
<feature type="chain" id="PRO_5011525259" evidence="1">
    <location>
        <begin position="21"/>
        <end position="155"/>
    </location>
</feature>
<organism evidence="2 3">
    <name type="scientific">Cyclobacterium xiamenense</name>
    <dbReference type="NCBI Taxonomy" id="1297121"/>
    <lineage>
        <taxon>Bacteria</taxon>
        <taxon>Pseudomonadati</taxon>
        <taxon>Bacteroidota</taxon>
        <taxon>Cytophagia</taxon>
        <taxon>Cytophagales</taxon>
        <taxon>Cyclobacteriaceae</taxon>
        <taxon>Cyclobacterium</taxon>
    </lineage>
</organism>
<dbReference type="STRING" id="1416801.SAMN05192553_11623"/>
<gene>
    <name evidence="2" type="ORF">SAMN05192553_11623</name>
</gene>
<keyword evidence="1" id="KW-0732">Signal</keyword>
<dbReference type="RefSeq" id="WP_244891291.1">
    <property type="nucleotide sequence ID" value="NZ_FNZH01000016.1"/>
</dbReference>
<protein>
    <submittedName>
        <fullName evidence="2">Uncharacterized protein</fullName>
    </submittedName>
</protein>
<dbReference type="EMBL" id="FNZH01000016">
    <property type="protein sequence ID" value="SEJ81131.1"/>
    <property type="molecule type" value="Genomic_DNA"/>
</dbReference>
<name>A0A1H7BUK1_9BACT</name>